<keyword evidence="7" id="KW-1185">Reference proteome</keyword>
<dbReference type="Proteomes" id="UP000799640">
    <property type="component" value="Unassembled WGS sequence"/>
</dbReference>
<evidence type="ECO:0000256" key="3">
    <source>
        <dbReference type="ARBA" id="ARBA00023163"/>
    </source>
</evidence>
<dbReference type="GO" id="GO:0006357">
    <property type="term" value="P:regulation of transcription by RNA polymerase II"/>
    <property type="evidence" value="ECO:0007669"/>
    <property type="project" value="TreeGrafter"/>
</dbReference>
<feature type="region of interest" description="Disordered" evidence="5">
    <location>
        <begin position="358"/>
        <end position="386"/>
    </location>
</feature>
<keyword evidence="3" id="KW-0804">Transcription</keyword>
<dbReference type="AlphaFoldDB" id="A0A6G1I340"/>
<dbReference type="InterPro" id="IPR024738">
    <property type="entry name" value="Hfi1/Tada1"/>
</dbReference>
<feature type="compositionally biased region" description="Polar residues" evidence="5">
    <location>
        <begin position="366"/>
        <end position="381"/>
    </location>
</feature>
<keyword evidence="2" id="KW-0805">Transcription regulation</keyword>
<evidence type="ECO:0000256" key="2">
    <source>
        <dbReference type="ARBA" id="ARBA00023015"/>
    </source>
</evidence>
<protein>
    <submittedName>
        <fullName evidence="6">Putative transcriptional co-activator</fullName>
    </submittedName>
</protein>
<reference evidence="6" key="1">
    <citation type="journal article" date="2020" name="Stud. Mycol.">
        <title>101 Dothideomycetes genomes: a test case for predicting lifestyles and emergence of pathogens.</title>
        <authorList>
            <person name="Haridas S."/>
            <person name="Albert R."/>
            <person name="Binder M."/>
            <person name="Bloem J."/>
            <person name="Labutti K."/>
            <person name="Salamov A."/>
            <person name="Andreopoulos B."/>
            <person name="Baker S."/>
            <person name="Barry K."/>
            <person name="Bills G."/>
            <person name="Bluhm B."/>
            <person name="Cannon C."/>
            <person name="Castanera R."/>
            <person name="Culley D."/>
            <person name="Daum C."/>
            <person name="Ezra D."/>
            <person name="Gonzalez J."/>
            <person name="Henrissat B."/>
            <person name="Kuo A."/>
            <person name="Liang C."/>
            <person name="Lipzen A."/>
            <person name="Lutzoni F."/>
            <person name="Magnuson J."/>
            <person name="Mondo S."/>
            <person name="Nolan M."/>
            <person name="Ohm R."/>
            <person name="Pangilinan J."/>
            <person name="Park H.-J."/>
            <person name="Ramirez L."/>
            <person name="Alfaro M."/>
            <person name="Sun H."/>
            <person name="Tritt A."/>
            <person name="Yoshinaga Y."/>
            <person name="Zwiers L.-H."/>
            <person name="Turgeon B."/>
            <person name="Goodwin S."/>
            <person name="Spatafora J."/>
            <person name="Crous P."/>
            <person name="Grigoriev I."/>
        </authorList>
    </citation>
    <scope>NUCLEOTIDE SEQUENCE</scope>
    <source>
        <strain evidence="6">CBS 262.69</strain>
    </source>
</reference>
<dbReference type="EMBL" id="ML996691">
    <property type="protein sequence ID" value="KAF2402489.1"/>
    <property type="molecule type" value="Genomic_DNA"/>
</dbReference>
<feature type="region of interest" description="Disordered" evidence="5">
    <location>
        <begin position="1"/>
        <end position="44"/>
    </location>
</feature>
<gene>
    <name evidence="6" type="ORF">EJ06DRAFT_528594</name>
</gene>
<accession>A0A6G1I340</accession>
<organism evidence="6 7">
    <name type="scientific">Trichodelitschia bisporula</name>
    <dbReference type="NCBI Taxonomy" id="703511"/>
    <lineage>
        <taxon>Eukaryota</taxon>
        <taxon>Fungi</taxon>
        <taxon>Dikarya</taxon>
        <taxon>Ascomycota</taxon>
        <taxon>Pezizomycotina</taxon>
        <taxon>Dothideomycetes</taxon>
        <taxon>Dothideomycetes incertae sedis</taxon>
        <taxon>Phaeotrichales</taxon>
        <taxon>Phaeotrichaceae</taxon>
        <taxon>Trichodelitschia</taxon>
    </lineage>
</organism>
<dbReference type="PANTHER" id="PTHR21277:SF5">
    <property type="entry name" value="TRANSCRIPTIONAL ADAPTER 1"/>
    <property type="match status" value="1"/>
</dbReference>
<name>A0A6G1I340_9PEZI</name>
<keyword evidence="4" id="KW-0539">Nucleus</keyword>
<dbReference type="Pfam" id="PF12767">
    <property type="entry name" value="SAGA-Tad1"/>
    <property type="match status" value="1"/>
</dbReference>
<dbReference type="GO" id="GO:0003713">
    <property type="term" value="F:transcription coactivator activity"/>
    <property type="evidence" value="ECO:0007669"/>
    <property type="project" value="TreeGrafter"/>
</dbReference>
<evidence type="ECO:0000256" key="5">
    <source>
        <dbReference type="SAM" id="MobiDB-lite"/>
    </source>
</evidence>
<evidence type="ECO:0000256" key="4">
    <source>
        <dbReference type="ARBA" id="ARBA00023242"/>
    </source>
</evidence>
<evidence type="ECO:0000313" key="7">
    <source>
        <dbReference type="Proteomes" id="UP000799640"/>
    </source>
</evidence>
<dbReference type="GO" id="GO:0000124">
    <property type="term" value="C:SAGA complex"/>
    <property type="evidence" value="ECO:0007669"/>
    <property type="project" value="UniProtKB-ARBA"/>
</dbReference>
<evidence type="ECO:0000256" key="1">
    <source>
        <dbReference type="ARBA" id="ARBA00004123"/>
    </source>
</evidence>
<dbReference type="GO" id="GO:0005634">
    <property type="term" value="C:nucleus"/>
    <property type="evidence" value="ECO:0007669"/>
    <property type="project" value="UniProtKB-SubCell"/>
</dbReference>
<dbReference type="OrthoDB" id="10264870at2759"/>
<feature type="region of interest" description="Disordered" evidence="5">
    <location>
        <begin position="117"/>
        <end position="137"/>
    </location>
</feature>
<sequence>MAGDSHNQTPVPGASNSKALANGTASASRPLPKPAVPSSPKAPRINMEPLYSALKAATGDDWNLYKESISLFLLGRINQAELARKIDPFICSNRETVRLHNQFCVAVLANAARDPPEPGVASWVSANDKPTTGIKPATGDAMEQRLKTDIMQLPARERHRLKGIQNEHDDAFQASTQQLLESRYIRQPSFSAGGSDKTNWELEIGKRYAQPLFSESNEFPDAESLQARMVPMCYEEGLVKGCTAGSSEFMNIATETFIKELLSDLISRVRTNGANFVKTTKYRRQYEYQEAVAKTGTGSVQRNAAGLLPVEVEAEAKWRPLSLADLKVALLLGNNYLSQSRLLNETLLIGTYIEDEDERETDDMRSSTMSAPKTNGTTVNGHRNEDDMNIDDPEFFWLPGASGDHNALSGVLDDCLSYS</sequence>
<feature type="compositionally biased region" description="Polar residues" evidence="5">
    <location>
        <begin position="1"/>
        <end position="27"/>
    </location>
</feature>
<dbReference type="PANTHER" id="PTHR21277">
    <property type="entry name" value="TRANSCRIPTIONAL ADAPTER 1"/>
    <property type="match status" value="1"/>
</dbReference>
<comment type="subcellular location">
    <subcellularLocation>
        <location evidence="1">Nucleus</location>
    </subcellularLocation>
</comment>
<evidence type="ECO:0000313" key="6">
    <source>
        <dbReference type="EMBL" id="KAF2402489.1"/>
    </source>
</evidence>
<proteinExistence type="predicted"/>